<keyword evidence="6" id="KW-1133">Transmembrane helix</keyword>
<keyword evidence="5" id="KW-0143">Chaperone</keyword>
<dbReference type="Pfam" id="PF00345">
    <property type="entry name" value="PapD_N"/>
    <property type="match status" value="1"/>
</dbReference>
<accession>A0A4V2V3V4</accession>
<feature type="transmembrane region" description="Helical" evidence="6">
    <location>
        <begin position="19"/>
        <end position="43"/>
    </location>
</feature>
<organism evidence="9 10">
    <name type="scientific">Providencia alcalifaciens</name>
    <dbReference type="NCBI Taxonomy" id="126385"/>
    <lineage>
        <taxon>Bacteria</taxon>
        <taxon>Pseudomonadati</taxon>
        <taxon>Pseudomonadota</taxon>
        <taxon>Gammaproteobacteria</taxon>
        <taxon>Enterobacterales</taxon>
        <taxon>Morganellaceae</taxon>
        <taxon>Providencia</taxon>
    </lineage>
</organism>
<gene>
    <name evidence="9" type="ORF">EC835_10362</name>
</gene>
<keyword evidence="3" id="KW-0732">Signal</keyword>
<dbReference type="InterPro" id="IPR036316">
    <property type="entry name" value="Pili_assmbl_chap_C_dom_sf"/>
</dbReference>
<dbReference type="SUPFAM" id="SSF49584">
    <property type="entry name" value="Periplasmic chaperone C-domain"/>
    <property type="match status" value="1"/>
</dbReference>
<evidence type="ECO:0000313" key="9">
    <source>
        <dbReference type="EMBL" id="TCT35608.1"/>
    </source>
</evidence>
<evidence type="ECO:0000313" key="10">
    <source>
        <dbReference type="Proteomes" id="UP000295055"/>
    </source>
</evidence>
<dbReference type="InterPro" id="IPR013783">
    <property type="entry name" value="Ig-like_fold"/>
</dbReference>
<dbReference type="PANTHER" id="PTHR30251">
    <property type="entry name" value="PILUS ASSEMBLY CHAPERONE"/>
    <property type="match status" value="1"/>
</dbReference>
<keyword evidence="6" id="KW-0472">Membrane</keyword>
<dbReference type="InterPro" id="IPR050643">
    <property type="entry name" value="Periplasmic_pilus_chap"/>
</dbReference>
<comment type="similarity">
    <text evidence="2">Belongs to the periplasmic pilus chaperone family.</text>
</comment>
<keyword evidence="4" id="KW-0574">Periplasm</keyword>
<dbReference type="GO" id="GO:0071555">
    <property type="term" value="P:cell wall organization"/>
    <property type="evidence" value="ECO:0007669"/>
    <property type="project" value="InterPro"/>
</dbReference>
<evidence type="ECO:0000256" key="3">
    <source>
        <dbReference type="ARBA" id="ARBA00022729"/>
    </source>
</evidence>
<dbReference type="InterPro" id="IPR001829">
    <property type="entry name" value="Pili_assmbl_chaperone_bac"/>
</dbReference>
<dbReference type="Proteomes" id="UP000295055">
    <property type="component" value="Unassembled WGS sequence"/>
</dbReference>
<feature type="domain" description="Pili assembly chaperone C-terminal" evidence="8">
    <location>
        <begin position="173"/>
        <end position="230"/>
    </location>
</feature>
<evidence type="ECO:0000256" key="2">
    <source>
        <dbReference type="ARBA" id="ARBA00007399"/>
    </source>
</evidence>
<sequence length="237" mass="26833">MLGDACHPYLRYVGMSMKIIYSVILFFLCIASLASASGISVGGTRFVYMDNKREISIPIFNSNEKKPFLIQSWVTGFNEDIKAPFIATPALFRVEPNSYGTARIAYLGQPLSSNQEKIFLLNIKSIPPKDESIENELQIIINSQFKLFLRSNDIEPLSFDNITLKKEYDGIKINNKTPYHLSIKSILINGKSIKGTKMVYPWVDDYIFKGKIDKGHVVTVEFINDYGAIVEKKITKS</sequence>
<evidence type="ECO:0000259" key="8">
    <source>
        <dbReference type="Pfam" id="PF02753"/>
    </source>
</evidence>
<comment type="caution">
    <text evidence="9">The sequence shown here is derived from an EMBL/GenBank/DDBJ whole genome shotgun (WGS) entry which is preliminary data.</text>
</comment>
<dbReference type="InterPro" id="IPR016147">
    <property type="entry name" value="Pili_assmbl_chaperone_N"/>
</dbReference>
<evidence type="ECO:0000256" key="1">
    <source>
        <dbReference type="ARBA" id="ARBA00004418"/>
    </source>
</evidence>
<evidence type="ECO:0000259" key="7">
    <source>
        <dbReference type="Pfam" id="PF00345"/>
    </source>
</evidence>
<name>A0A4V2V3V4_9GAMM</name>
<protein>
    <submittedName>
        <fullName evidence="9">Fimbrial chaperone protein</fullName>
    </submittedName>
</protein>
<comment type="subcellular location">
    <subcellularLocation>
        <location evidence="1">Periplasm</location>
    </subcellularLocation>
</comment>
<reference evidence="9 10" key="1">
    <citation type="submission" date="2019-03" db="EMBL/GenBank/DDBJ databases">
        <title>Genomic analyses of the natural microbiome of Caenorhabditis elegans.</title>
        <authorList>
            <person name="Samuel B."/>
        </authorList>
    </citation>
    <scope>NUCLEOTIDE SEQUENCE [LARGE SCALE GENOMIC DNA]</scope>
    <source>
        <strain evidence="9 10">JUb102</strain>
    </source>
</reference>
<dbReference type="Gene3D" id="2.60.40.10">
    <property type="entry name" value="Immunoglobulins"/>
    <property type="match status" value="2"/>
</dbReference>
<feature type="domain" description="Pili assembly chaperone N-terminal" evidence="7">
    <location>
        <begin position="38"/>
        <end position="150"/>
    </location>
</feature>
<dbReference type="SUPFAM" id="SSF49354">
    <property type="entry name" value="PapD-like"/>
    <property type="match status" value="1"/>
</dbReference>
<dbReference type="InterPro" id="IPR016148">
    <property type="entry name" value="Pili_assmbl_chaperone_C"/>
</dbReference>
<evidence type="ECO:0000256" key="5">
    <source>
        <dbReference type="ARBA" id="ARBA00023186"/>
    </source>
</evidence>
<dbReference type="InterPro" id="IPR008962">
    <property type="entry name" value="PapD-like_sf"/>
</dbReference>
<dbReference type="PRINTS" id="PR00969">
    <property type="entry name" value="CHAPERONPILI"/>
</dbReference>
<dbReference type="EMBL" id="SMAS01000003">
    <property type="protein sequence ID" value="TCT35608.1"/>
    <property type="molecule type" value="Genomic_DNA"/>
</dbReference>
<evidence type="ECO:0000256" key="6">
    <source>
        <dbReference type="SAM" id="Phobius"/>
    </source>
</evidence>
<dbReference type="AlphaFoldDB" id="A0A4V2V3V4"/>
<dbReference type="GO" id="GO:0030288">
    <property type="term" value="C:outer membrane-bounded periplasmic space"/>
    <property type="evidence" value="ECO:0007669"/>
    <property type="project" value="InterPro"/>
</dbReference>
<evidence type="ECO:0000256" key="4">
    <source>
        <dbReference type="ARBA" id="ARBA00022764"/>
    </source>
</evidence>
<keyword evidence="6" id="KW-0812">Transmembrane</keyword>
<proteinExistence type="inferred from homology"/>
<dbReference type="Pfam" id="PF02753">
    <property type="entry name" value="PapD_C"/>
    <property type="match status" value="1"/>
</dbReference>
<dbReference type="PANTHER" id="PTHR30251:SF6">
    <property type="entry name" value="FIMBRIAL CHAPERONE YFCS-RELATED"/>
    <property type="match status" value="1"/>
</dbReference>